<reference evidence="1 2" key="1">
    <citation type="submission" date="2024-01" db="EMBL/GenBank/DDBJ databases">
        <title>Genome assemblies of Stephania.</title>
        <authorList>
            <person name="Yang L."/>
        </authorList>
    </citation>
    <scope>NUCLEOTIDE SEQUENCE [LARGE SCALE GENOMIC DNA]</scope>
    <source>
        <strain evidence="1">YNDBR</strain>
        <tissue evidence="1">Leaf</tissue>
    </source>
</reference>
<accession>A0AAP0PXN6</accession>
<protein>
    <submittedName>
        <fullName evidence="1">Uncharacterized protein</fullName>
    </submittedName>
</protein>
<organism evidence="1 2">
    <name type="scientific">Stephania yunnanensis</name>
    <dbReference type="NCBI Taxonomy" id="152371"/>
    <lineage>
        <taxon>Eukaryota</taxon>
        <taxon>Viridiplantae</taxon>
        <taxon>Streptophyta</taxon>
        <taxon>Embryophyta</taxon>
        <taxon>Tracheophyta</taxon>
        <taxon>Spermatophyta</taxon>
        <taxon>Magnoliopsida</taxon>
        <taxon>Ranunculales</taxon>
        <taxon>Menispermaceae</taxon>
        <taxon>Menispermoideae</taxon>
        <taxon>Cissampelideae</taxon>
        <taxon>Stephania</taxon>
    </lineage>
</organism>
<keyword evidence="2" id="KW-1185">Reference proteome</keyword>
<name>A0AAP0PXN6_9MAGN</name>
<comment type="caution">
    <text evidence="1">The sequence shown here is derived from an EMBL/GenBank/DDBJ whole genome shotgun (WGS) entry which is preliminary data.</text>
</comment>
<sequence length="59" mass="6536">MVRCAWGVTTLGGAKGVGELLQITDSRRRSYTVIRAPTEVCGREPSISRPDKEKIDDYP</sequence>
<dbReference type="Proteomes" id="UP001420932">
    <property type="component" value="Unassembled WGS sequence"/>
</dbReference>
<evidence type="ECO:0000313" key="1">
    <source>
        <dbReference type="EMBL" id="KAK9160193.1"/>
    </source>
</evidence>
<dbReference type="EMBL" id="JBBNAF010000003">
    <property type="protein sequence ID" value="KAK9160193.1"/>
    <property type="molecule type" value="Genomic_DNA"/>
</dbReference>
<proteinExistence type="predicted"/>
<gene>
    <name evidence="1" type="ORF">Syun_006534</name>
</gene>
<evidence type="ECO:0000313" key="2">
    <source>
        <dbReference type="Proteomes" id="UP001420932"/>
    </source>
</evidence>
<dbReference type="AlphaFoldDB" id="A0AAP0PXN6"/>